<keyword evidence="1" id="KW-0472">Membrane</keyword>
<dbReference type="RefSeq" id="WP_225551773.1">
    <property type="nucleotide sequence ID" value="NZ_JADEYP010000005.1"/>
</dbReference>
<keyword evidence="1" id="KW-1133">Transmembrane helix</keyword>
<evidence type="ECO:0000313" key="3">
    <source>
        <dbReference type="Proteomes" id="UP001165302"/>
    </source>
</evidence>
<evidence type="ECO:0000256" key="1">
    <source>
        <dbReference type="SAM" id="Phobius"/>
    </source>
</evidence>
<gene>
    <name evidence="2" type="ORF">IPZ78_04580</name>
</gene>
<dbReference type="Proteomes" id="UP001165302">
    <property type="component" value="Unassembled WGS sequence"/>
</dbReference>
<feature type="transmembrane region" description="Helical" evidence="1">
    <location>
        <begin position="20"/>
        <end position="41"/>
    </location>
</feature>
<keyword evidence="1" id="KW-0812">Transmembrane</keyword>
<dbReference type="EMBL" id="JADEYP010000005">
    <property type="protein sequence ID" value="MCA5004435.1"/>
    <property type="molecule type" value="Genomic_DNA"/>
</dbReference>
<comment type="caution">
    <text evidence="2">The sequence shown here is derived from an EMBL/GenBank/DDBJ whole genome shotgun (WGS) entry which is preliminary data.</text>
</comment>
<evidence type="ECO:0000313" key="2">
    <source>
        <dbReference type="EMBL" id="MCA5004435.1"/>
    </source>
</evidence>
<protein>
    <submittedName>
        <fullName evidence="2">Uncharacterized protein</fullName>
    </submittedName>
</protein>
<accession>A0ABS7Z6F2</accession>
<reference evidence="2" key="1">
    <citation type="submission" date="2020-10" db="EMBL/GenBank/DDBJ databases">
        <authorList>
            <person name="Lu T."/>
            <person name="Wang Q."/>
            <person name="Han X."/>
        </authorList>
    </citation>
    <scope>NUCLEOTIDE SEQUENCE</scope>
    <source>
        <strain evidence="2">WQ 366</strain>
    </source>
</reference>
<keyword evidence="3" id="KW-1185">Reference proteome</keyword>
<proteinExistence type="predicted"/>
<sequence length="121" mass="13849">MKSRYATFSNKTKRIIAAKLCFFVFFTKMLISTTPMFVNVLDQGTVLQVVMQLEIELGTKTSNSNNEDLHEHGIKIFKPDTIDLSFNPTIENSGKQLNYMRNEKSICSFHPRVPTPPPNYC</sequence>
<name>A0ABS7Z6F2_9SPHI</name>
<organism evidence="2 3">
    <name type="scientific">Sphingobacterium bovistauri</name>
    <dbReference type="NCBI Taxonomy" id="2781959"/>
    <lineage>
        <taxon>Bacteria</taxon>
        <taxon>Pseudomonadati</taxon>
        <taxon>Bacteroidota</taxon>
        <taxon>Sphingobacteriia</taxon>
        <taxon>Sphingobacteriales</taxon>
        <taxon>Sphingobacteriaceae</taxon>
        <taxon>Sphingobacterium</taxon>
    </lineage>
</organism>